<dbReference type="Pfam" id="PF03788">
    <property type="entry name" value="LrgA"/>
    <property type="match status" value="1"/>
</dbReference>
<sequence length="140" mass="14936">MRVSWLRVRVRRGVHRSPLLQIGLVVGFWLAGEGIAKLTGLPVPGGVIGMLLVLALLATRRVSAHSLRRGAEWFIGSMVLFFVPAVMALLDHRELLGLLGLKILAVIVGGTVAVMLVTGLIVDLCTRWGARDAAAHASGD</sequence>
<reference evidence="8" key="1">
    <citation type="submission" date="2017-02" db="EMBL/GenBank/DDBJ databases">
        <authorList>
            <person name="Varghese N."/>
            <person name="Submissions S."/>
        </authorList>
    </citation>
    <scope>NUCLEOTIDE SEQUENCE [LARGE SCALE GENOMIC DNA]</scope>
    <source>
        <strain evidence="8">ATCC 27094</strain>
    </source>
</reference>
<dbReference type="InterPro" id="IPR005538">
    <property type="entry name" value="LrgA/CidA"/>
</dbReference>
<feature type="transmembrane region" description="Helical" evidence="6">
    <location>
        <begin position="96"/>
        <end position="122"/>
    </location>
</feature>
<evidence type="ECO:0000313" key="7">
    <source>
        <dbReference type="EMBL" id="SJZ59309.1"/>
    </source>
</evidence>
<name>A0A1T4LX35_9HYPH</name>
<dbReference type="OrthoDB" id="194658at2"/>
<dbReference type="RefSeq" id="WP_085933353.1">
    <property type="nucleotide sequence ID" value="NZ_FUWJ01000001.1"/>
</dbReference>
<evidence type="ECO:0000256" key="3">
    <source>
        <dbReference type="ARBA" id="ARBA00022692"/>
    </source>
</evidence>
<keyword evidence="4 6" id="KW-1133">Transmembrane helix</keyword>
<accession>A0A1T4LX35</accession>
<keyword evidence="8" id="KW-1185">Reference proteome</keyword>
<evidence type="ECO:0000256" key="4">
    <source>
        <dbReference type="ARBA" id="ARBA00022989"/>
    </source>
</evidence>
<feature type="transmembrane region" description="Helical" evidence="6">
    <location>
        <begin position="20"/>
        <end position="36"/>
    </location>
</feature>
<evidence type="ECO:0000256" key="2">
    <source>
        <dbReference type="ARBA" id="ARBA00022475"/>
    </source>
</evidence>
<protein>
    <submittedName>
        <fullName evidence="7">Holin-like protein</fullName>
    </submittedName>
</protein>
<dbReference type="STRING" id="225324.SAMN02745126_01760"/>
<keyword evidence="5 6" id="KW-0472">Membrane</keyword>
<evidence type="ECO:0000313" key="8">
    <source>
        <dbReference type="Proteomes" id="UP000190092"/>
    </source>
</evidence>
<keyword evidence="2" id="KW-1003">Cell membrane</keyword>
<dbReference type="PANTHER" id="PTHR33931">
    <property type="entry name" value="HOLIN-LIKE PROTEIN CIDA-RELATED"/>
    <property type="match status" value="1"/>
</dbReference>
<feature type="transmembrane region" description="Helical" evidence="6">
    <location>
        <begin position="42"/>
        <end position="59"/>
    </location>
</feature>
<dbReference type="GO" id="GO:0005886">
    <property type="term" value="C:plasma membrane"/>
    <property type="evidence" value="ECO:0007669"/>
    <property type="project" value="UniProtKB-SubCell"/>
</dbReference>
<dbReference type="EMBL" id="FUWJ01000001">
    <property type="protein sequence ID" value="SJZ59309.1"/>
    <property type="molecule type" value="Genomic_DNA"/>
</dbReference>
<keyword evidence="3 6" id="KW-0812">Transmembrane</keyword>
<comment type="subcellular location">
    <subcellularLocation>
        <location evidence="1">Cell membrane</location>
        <topology evidence="1">Multi-pass membrane protein</topology>
    </subcellularLocation>
</comment>
<proteinExistence type="predicted"/>
<feature type="transmembrane region" description="Helical" evidence="6">
    <location>
        <begin position="71"/>
        <end position="90"/>
    </location>
</feature>
<dbReference type="Proteomes" id="UP000190092">
    <property type="component" value="Unassembled WGS sequence"/>
</dbReference>
<gene>
    <name evidence="7" type="ORF">SAMN02745126_01760</name>
</gene>
<dbReference type="PANTHER" id="PTHR33931:SF2">
    <property type="entry name" value="HOLIN-LIKE PROTEIN CIDA"/>
    <property type="match status" value="1"/>
</dbReference>
<dbReference type="AlphaFoldDB" id="A0A1T4LX35"/>
<organism evidence="7 8">
    <name type="scientific">Enhydrobacter aerosaccus</name>
    <dbReference type="NCBI Taxonomy" id="225324"/>
    <lineage>
        <taxon>Bacteria</taxon>
        <taxon>Pseudomonadati</taxon>
        <taxon>Pseudomonadota</taxon>
        <taxon>Alphaproteobacteria</taxon>
        <taxon>Hyphomicrobiales</taxon>
        <taxon>Enhydrobacter</taxon>
    </lineage>
</organism>
<evidence type="ECO:0000256" key="5">
    <source>
        <dbReference type="ARBA" id="ARBA00023136"/>
    </source>
</evidence>
<evidence type="ECO:0000256" key="6">
    <source>
        <dbReference type="SAM" id="Phobius"/>
    </source>
</evidence>
<evidence type="ECO:0000256" key="1">
    <source>
        <dbReference type="ARBA" id="ARBA00004651"/>
    </source>
</evidence>